<keyword evidence="7 8" id="KW-0472">Membrane</keyword>
<keyword evidence="6 8" id="KW-1133">Transmembrane helix</keyword>
<evidence type="ECO:0000256" key="5">
    <source>
        <dbReference type="ARBA" id="ARBA00022692"/>
    </source>
</evidence>
<dbReference type="AlphaFoldDB" id="A0A3B0CM96"/>
<keyword evidence="5 8" id="KW-0812">Transmembrane</keyword>
<evidence type="ECO:0000256" key="6">
    <source>
        <dbReference type="ARBA" id="ARBA00022989"/>
    </source>
</evidence>
<evidence type="ECO:0000256" key="8">
    <source>
        <dbReference type="SAM" id="Phobius"/>
    </source>
</evidence>
<feature type="transmembrane region" description="Helical" evidence="8">
    <location>
        <begin position="12"/>
        <end position="33"/>
    </location>
</feature>
<dbReference type="GO" id="GO:0016020">
    <property type="term" value="C:membrane"/>
    <property type="evidence" value="ECO:0007669"/>
    <property type="project" value="UniProtKB-SubCell"/>
</dbReference>
<feature type="transmembrane region" description="Helical" evidence="8">
    <location>
        <begin position="306"/>
        <end position="324"/>
    </location>
</feature>
<dbReference type="Pfam" id="PF03845">
    <property type="entry name" value="Spore_permease"/>
    <property type="match status" value="1"/>
</dbReference>
<proteinExistence type="inferred from homology"/>
<keyword evidence="10" id="KW-1185">Reference proteome</keyword>
<evidence type="ECO:0000256" key="2">
    <source>
        <dbReference type="ARBA" id="ARBA00007998"/>
    </source>
</evidence>
<feature type="transmembrane region" description="Helical" evidence="8">
    <location>
        <begin position="80"/>
        <end position="105"/>
    </location>
</feature>
<evidence type="ECO:0000256" key="7">
    <source>
        <dbReference type="ARBA" id="ARBA00023136"/>
    </source>
</evidence>
<dbReference type="NCBIfam" id="TIGR00912">
    <property type="entry name" value="2A0309"/>
    <property type="match status" value="1"/>
</dbReference>
<dbReference type="Gene3D" id="1.20.1740.10">
    <property type="entry name" value="Amino acid/polyamine transporter I"/>
    <property type="match status" value="1"/>
</dbReference>
<accession>A0A3B0CM96</accession>
<evidence type="ECO:0000313" key="9">
    <source>
        <dbReference type="EMBL" id="RKN86080.1"/>
    </source>
</evidence>
<dbReference type="EMBL" id="RBAH01000002">
    <property type="protein sequence ID" value="RKN86080.1"/>
    <property type="molecule type" value="Genomic_DNA"/>
</dbReference>
<dbReference type="PANTHER" id="PTHR34975:SF2">
    <property type="entry name" value="SPORE GERMINATION PROTEIN A2"/>
    <property type="match status" value="1"/>
</dbReference>
<comment type="caution">
    <text evidence="9">The sequence shown here is derived from an EMBL/GenBank/DDBJ whole genome shotgun (WGS) entry which is preliminary data.</text>
</comment>
<feature type="transmembrane region" description="Helical" evidence="8">
    <location>
        <begin position="147"/>
        <end position="164"/>
    </location>
</feature>
<evidence type="ECO:0000256" key="4">
    <source>
        <dbReference type="ARBA" id="ARBA00022544"/>
    </source>
</evidence>
<name>A0A3B0CM96_9BACL</name>
<feature type="transmembrane region" description="Helical" evidence="8">
    <location>
        <begin position="261"/>
        <end position="286"/>
    </location>
</feature>
<evidence type="ECO:0000256" key="3">
    <source>
        <dbReference type="ARBA" id="ARBA00022448"/>
    </source>
</evidence>
<feature type="transmembrane region" description="Helical" evidence="8">
    <location>
        <begin position="336"/>
        <end position="356"/>
    </location>
</feature>
<gene>
    <name evidence="9" type="ORF">D7M11_03445</name>
</gene>
<dbReference type="RefSeq" id="WP_120745772.1">
    <property type="nucleotide sequence ID" value="NZ_RBAH01000002.1"/>
</dbReference>
<comment type="similarity">
    <text evidence="2">Belongs to the amino acid-polyamine-organocation (APC) superfamily. Spore germination protein (SGP) (TC 2.A.3.9) family.</text>
</comment>
<comment type="subcellular location">
    <subcellularLocation>
        <location evidence="1">Membrane</location>
        <topology evidence="1">Multi-pass membrane protein</topology>
    </subcellularLocation>
</comment>
<dbReference type="PANTHER" id="PTHR34975">
    <property type="entry name" value="SPORE GERMINATION PROTEIN A2"/>
    <property type="match status" value="1"/>
</dbReference>
<keyword evidence="4" id="KW-0309">Germination</keyword>
<reference evidence="9 10" key="1">
    <citation type="journal article" date="2007" name="Int. J. Syst. Evol. Microbiol.">
        <title>Paenibacillus ginsengarvi sp. nov., isolated from soil from ginseng cultivation.</title>
        <authorList>
            <person name="Yoon M.H."/>
            <person name="Ten L.N."/>
            <person name="Im W.T."/>
        </authorList>
    </citation>
    <scope>NUCLEOTIDE SEQUENCE [LARGE SCALE GENOMIC DNA]</scope>
    <source>
        <strain evidence="9 10">KCTC 13059</strain>
    </source>
</reference>
<evidence type="ECO:0000313" key="10">
    <source>
        <dbReference type="Proteomes" id="UP000282311"/>
    </source>
</evidence>
<dbReference type="OrthoDB" id="2078716at2"/>
<feature type="transmembrane region" description="Helical" evidence="8">
    <location>
        <begin position="39"/>
        <end position="60"/>
    </location>
</feature>
<organism evidence="9 10">
    <name type="scientific">Paenibacillus ginsengarvi</name>
    <dbReference type="NCBI Taxonomy" id="400777"/>
    <lineage>
        <taxon>Bacteria</taxon>
        <taxon>Bacillati</taxon>
        <taxon>Bacillota</taxon>
        <taxon>Bacilli</taxon>
        <taxon>Bacillales</taxon>
        <taxon>Paenibacillaceae</taxon>
        <taxon>Paenibacillus</taxon>
    </lineage>
</organism>
<feature type="transmembrane region" description="Helical" evidence="8">
    <location>
        <begin position="217"/>
        <end position="241"/>
    </location>
</feature>
<feature type="transmembrane region" description="Helical" evidence="8">
    <location>
        <begin position="184"/>
        <end position="205"/>
    </location>
</feature>
<feature type="transmembrane region" description="Helical" evidence="8">
    <location>
        <begin position="117"/>
        <end position="135"/>
    </location>
</feature>
<keyword evidence="3" id="KW-0813">Transport</keyword>
<evidence type="ECO:0000256" key="1">
    <source>
        <dbReference type="ARBA" id="ARBA00004141"/>
    </source>
</evidence>
<dbReference type="GO" id="GO:0009847">
    <property type="term" value="P:spore germination"/>
    <property type="evidence" value="ECO:0007669"/>
    <property type="project" value="InterPro"/>
</dbReference>
<sequence length="366" mass="40626">MSKDKINIRQFTLFVTLFTIGSSILFIPLSSATSAKQSGWISILIGMCATLGIVWMYLALAREAPGCTLVEMNRKWLGKWLGSLTSIFYIITTLILAGPSLLYYLGEFMVVEIMMRTPMEVLIIMFAVVVCMGMRMGLTTLGRAAEVLFALFVVLFVLLILFSIPNMKLEQLRPVFATGTSSILGAALDYVSFSGMPLIVLLMLYPLVADSPHAAKAYYGGTIIGGGFLLIMTVVCVSVIGVENTLQQAYPSYELAKKINIAGVLTRIEVIMATIWIISLFFKLILYFYAGIKGMAQLLRIENERLLVLPIGVMMVVLSLMEYPDTAYRSWWDSKIWPPYIATFGFLLPVLLLVIAKLRKLRSPSG</sequence>
<protein>
    <submittedName>
        <fullName evidence="9">Spore gernimation protein KB</fullName>
    </submittedName>
</protein>
<dbReference type="InterPro" id="IPR004761">
    <property type="entry name" value="Spore_GerAB"/>
</dbReference>
<dbReference type="Proteomes" id="UP000282311">
    <property type="component" value="Unassembled WGS sequence"/>
</dbReference>